<gene>
    <name evidence="5" type="ORF">CHH64_15110</name>
</gene>
<feature type="transmembrane region" description="Helical" evidence="3">
    <location>
        <begin position="16"/>
        <end position="32"/>
    </location>
</feature>
<dbReference type="Pfam" id="PF00149">
    <property type="entry name" value="Metallophos"/>
    <property type="match status" value="1"/>
</dbReference>
<comment type="caution">
    <text evidence="5">The sequence shown here is derived from an EMBL/GenBank/DDBJ whole genome shotgun (WGS) entry which is preliminary data.</text>
</comment>
<evidence type="ECO:0000313" key="5">
    <source>
        <dbReference type="EMBL" id="PAD20409.1"/>
    </source>
</evidence>
<dbReference type="AlphaFoldDB" id="A0A268A8L2"/>
<keyword evidence="3" id="KW-1133">Transmembrane helix</keyword>
<dbReference type="PANTHER" id="PTHR31302:SF31">
    <property type="entry name" value="PHOSPHODIESTERASE YAEI"/>
    <property type="match status" value="1"/>
</dbReference>
<feature type="domain" description="Calcineurin-like phosphoesterase" evidence="4">
    <location>
        <begin position="57"/>
        <end position="227"/>
    </location>
</feature>
<evidence type="ECO:0000256" key="2">
    <source>
        <dbReference type="ARBA" id="ARBA00022801"/>
    </source>
</evidence>
<dbReference type="Gene3D" id="3.60.21.10">
    <property type="match status" value="1"/>
</dbReference>
<keyword evidence="1" id="KW-0479">Metal-binding</keyword>
<sequence>MYNERSETLKKIKKRFLFTLIAIIALVFFFYFQNNSIVITESTISSKRIPASFNDYKIVQLSDLHSKTFRNRQNVLVEKVSNTNPDLIVFTGDLVDSKNYNEDTSLNLIRELIHIAPIYFVTGNHEWWSGKFDILEKELNDIGVKVLRNTNDVISKGHEKIQIIGIDDPAYVDDSYRERTITEEAIEDSIEGMEDDYFKILLSHRPEFLSVYSKYGIDVVFSGHAHGGQVRIPFVGGLVAPNQGFLPKYTAGKHDLDNTSMFVNRGLGNSKIPLRIFNRPEIIVLTLSRS</sequence>
<dbReference type="InterPro" id="IPR051158">
    <property type="entry name" value="Metallophosphoesterase_sf"/>
</dbReference>
<keyword evidence="3" id="KW-0472">Membrane</keyword>
<dbReference type="Proteomes" id="UP000216013">
    <property type="component" value="Unassembled WGS sequence"/>
</dbReference>
<dbReference type="PANTHER" id="PTHR31302">
    <property type="entry name" value="TRANSMEMBRANE PROTEIN WITH METALLOPHOSPHOESTERASE DOMAIN-RELATED"/>
    <property type="match status" value="1"/>
</dbReference>
<proteinExistence type="predicted"/>
<dbReference type="CDD" id="cd07385">
    <property type="entry name" value="MPP_YkuE_C"/>
    <property type="match status" value="1"/>
</dbReference>
<keyword evidence="2" id="KW-0378">Hydrolase</keyword>
<dbReference type="GO" id="GO:0046872">
    <property type="term" value="F:metal ion binding"/>
    <property type="evidence" value="ECO:0007669"/>
    <property type="project" value="UniProtKB-KW"/>
</dbReference>
<evidence type="ECO:0000259" key="4">
    <source>
        <dbReference type="Pfam" id="PF00149"/>
    </source>
</evidence>
<organism evidence="5 6">
    <name type="scientific">Terribacillus saccharophilus</name>
    <dbReference type="NCBI Taxonomy" id="361277"/>
    <lineage>
        <taxon>Bacteria</taxon>
        <taxon>Bacillati</taxon>
        <taxon>Bacillota</taxon>
        <taxon>Bacilli</taxon>
        <taxon>Bacillales</taxon>
        <taxon>Bacillaceae</taxon>
        <taxon>Terribacillus</taxon>
    </lineage>
</organism>
<dbReference type="SUPFAM" id="SSF56300">
    <property type="entry name" value="Metallo-dependent phosphatases"/>
    <property type="match status" value="1"/>
</dbReference>
<dbReference type="GO" id="GO:0009245">
    <property type="term" value="P:lipid A biosynthetic process"/>
    <property type="evidence" value="ECO:0007669"/>
    <property type="project" value="TreeGrafter"/>
</dbReference>
<dbReference type="GO" id="GO:0016020">
    <property type="term" value="C:membrane"/>
    <property type="evidence" value="ECO:0007669"/>
    <property type="project" value="GOC"/>
</dbReference>
<accession>A0A268A8L2</accession>
<evidence type="ECO:0000256" key="1">
    <source>
        <dbReference type="ARBA" id="ARBA00022723"/>
    </source>
</evidence>
<dbReference type="InterPro" id="IPR029052">
    <property type="entry name" value="Metallo-depent_PP-like"/>
</dbReference>
<dbReference type="GO" id="GO:0008758">
    <property type="term" value="F:UDP-2,3-diacylglucosamine hydrolase activity"/>
    <property type="evidence" value="ECO:0007669"/>
    <property type="project" value="TreeGrafter"/>
</dbReference>
<keyword evidence="3" id="KW-0812">Transmembrane</keyword>
<reference evidence="5 6" key="1">
    <citation type="submission" date="2017-07" db="EMBL/GenBank/DDBJ databases">
        <title>Isolation and whole genome analysis of endospore-forming bacteria from heroin.</title>
        <authorList>
            <person name="Kalinowski J."/>
            <person name="Ahrens B."/>
            <person name="Al-Dilaimi A."/>
            <person name="Winkler A."/>
            <person name="Wibberg D."/>
            <person name="Schleenbecker U."/>
            <person name="Ruckert C."/>
            <person name="Wolfel R."/>
            <person name="Grass G."/>
        </authorList>
    </citation>
    <scope>NUCLEOTIDE SEQUENCE [LARGE SCALE GENOMIC DNA]</scope>
    <source>
        <strain evidence="5 6">7528</strain>
    </source>
</reference>
<protein>
    <submittedName>
        <fullName evidence="5">Phosphoesterase</fullName>
    </submittedName>
</protein>
<name>A0A268A8L2_9BACI</name>
<evidence type="ECO:0000313" key="6">
    <source>
        <dbReference type="Proteomes" id="UP000216013"/>
    </source>
</evidence>
<dbReference type="InterPro" id="IPR004843">
    <property type="entry name" value="Calcineurin-like_PHP"/>
</dbReference>
<dbReference type="EMBL" id="NPBV01000024">
    <property type="protein sequence ID" value="PAD20409.1"/>
    <property type="molecule type" value="Genomic_DNA"/>
</dbReference>
<evidence type="ECO:0000256" key="3">
    <source>
        <dbReference type="SAM" id="Phobius"/>
    </source>
</evidence>